<evidence type="ECO:0000313" key="10">
    <source>
        <dbReference type="EMBL" id="KAF6151786.1"/>
    </source>
</evidence>
<keyword evidence="6" id="KW-0967">Endosome</keyword>
<dbReference type="GO" id="GO:0010008">
    <property type="term" value="C:endosome membrane"/>
    <property type="evidence" value="ECO:0007669"/>
    <property type="project" value="UniProtKB-SubCell"/>
</dbReference>
<keyword evidence="7 9" id="KW-1133">Transmembrane helix</keyword>
<dbReference type="PANTHER" id="PTHR10766">
    <property type="entry name" value="TRANSMEMBRANE 9 SUPERFAMILY PROTEIN"/>
    <property type="match status" value="1"/>
</dbReference>
<dbReference type="AlphaFoldDB" id="A0A7J7MA61"/>
<evidence type="ECO:0000256" key="5">
    <source>
        <dbReference type="ARBA" id="ARBA00022729"/>
    </source>
</evidence>
<reference evidence="10 11" key="1">
    <citation type="journal article" date="2020" name="IScience">
        <title>Genome Sequencing of the Endangered Kingdonia uniflora (Circaeasteraceae, Ranunculales) Reveals Potential Mechanisms of Evolutionary Specialization.</title>
        <authorList>
            <person name="Sun Y."/>
            <person name="Deng T."/>
            <person name="Zhang A."/>
            <person name="Moore M.J."/>
            <person name="Landis J.B."/>
            <person name="Lin N."/>
            <person name="Zhang H."/>
            <person name="Zhang X."/>
            <person name="Huang J."/>
            <person name="Zhang X."/>
            <person name="Sun H."/>
            <person name="Wang H."/>
        </authorList>
    </citation>
    <scope>NUCLEOTIDE SEQUENCE [LARGE SCALE GENOMIC DNA]</scope>
    <source>
        <strain evidence="10">TB1705</strain>
        <tissue evidence="10">Leaf</tissue>
    </source>
</reference>
<dbReference type="Proteomes" id="UP000541444">
    <property type="component" value="Unassembled WGS sequence"/>
</dbReference>
<evidence type="ECO:0000313" key="11">
    <source>
        <dbReference type="Proteomes" id="UP000541444"/>
    </source>
</evidence>
<dbReference type="Gene3D" id="3.30.230.70">
    <property type="entry name" value="GHMP Kinase, N-terminal domain"/>
    <property type="match status" value="1"/>
</dbReference>
<dbReference type="GO" id="GO:0000139">
    <property type="term" value="C:Golgi membrane"/>
    <property type="evidence" value="ECO:0007669"/>
    <property type="project" value="UniProtKB-SubCell"/>
</dbReference>
<name>A0A7J7MA61_9MAGN</name>
<dbReference type="OrthoDB" id="272245at2759"/>
<evidence type="ECO:0000256" key="3">
    <source>
        <dbReference type="ARBA" id="ARBA00005227"/>
    </source>
</evidence>
<evidence type="ECO:0000256" key="4">
    <source>
        <dbReference type="ARBA" id="ARBA00022692"/>
    </source>
</evidence>
<dbReference type="SUPFAM" id="SSF54211">
    <property type="entry name" value="Ribosomal protein S5 domain 2-like"/>
    <property type="match status" value="1"/>
</dbReference>
<dbReference type="InterPro" id="IPR004240">
    <property type="entry name" value="EMP70"/>
</dbReference>
<proteinExistence type="inferred from homology"/>
<evidence type="ECO:0000256" key="1">
    <source>
        <dbReference type="ARBA" id="ARBA00004337"/>
    </source>
</evidence>
<sequence>MVTSTSSTHTSVTVRYNGDQILYINLTQEALNPWRNDYAKYALEDDDLETLERDVSEKSGWKLMHGDVFRPSRNLVLFSAVVGTGAQLAMHVLIVILLAIVGMLLNLENQITFTLTKGKLSIFVDCSPPTTPMFEGRGGKELSAELSLALQRCLLGGKSGAVAGINLSSLIVAEGKICSDLYIDGLVVISDGNLLDVLSAAIKVSLFSLTHLKGVLC</sequence>
<accession>A0A7J7MA61</accession>
<evidence type="ECO:0000256" key="8">
    <source>
        <dbReference type="ARBA" id="ARBA00023136"/>
    </source>
</evidence>
<dbReference type="Pfam" id="PF02990">
    <property type="entry name" value="EMP70"/>
    <property type="match status" value="1"/>
</dbReference>
<evidence type="ECO:0000256" key="9">
    <source>
        <dbReference type="RuleBase" id="RU363079"/>
    </source>
</evidence>
<comment type="caution">
    <text evidence="10">The sequence shown here is derived from an EMBL/GenBank/DDBJ whole genome shotgun (WGS) entry which is preliminary data.</text>
</comment>
<dbReference type="EMBL" id="JACGCM010001659">
    <property type="protein sequence ID" value="KAF6151786.1"/>
    <property type="molecule type" value="Genomic_DNA"/>
</dbReference>
<dbReference type="GO" id="GO:0072657">
    <property type="term" value="P:protein localization to membrane"/>
    <property type="evidence" value="ECO:0007669"/>
    <property type="project" value="TreeGrafter"/>
</dbReference>
<dbReference type="InterPro" id="IPR027408">
    <property type="entry name" value="PNPase/RNase_PH_dom_sf"/>
</dbReference>
<dbReference type="InterPro" id="IPR020568">
    <property type="entry name" value="Ribosomal_Su5_D2-typ_SF"/>
</dbReference>
<protein>
    <recommendedName>
        <fullName evidence="9">Transmembrane 9 superfamily member</fullName>
    </recommendedName>
</protein>
<keyword evidence="8 9" id="KW-0472">Membrane</keyword>
<keyword evidence="11" id="KW-1185">Reference proteome</keyword>
<comment type="subcellular location">
    <subcellularLocation>
        <location evidence="1">Endosome membrane</location>
        <topology evidence="1">Multi-pass membrane protein</topology>
    </subcellularLocation>
    <subcellularLocation>
        <location evidence="2">Golgi apparatus membrane</location>
        <topology evidence="2">Multi-pass membrane protein</topology>
    </subcellularLocation>
</comment>
<comment type="caution">
    <text evidence="9">Lacks conserved residue(s) required for the propagation of feature annotation.</text>
</comment>
<keyword evidence="5" id="KW-0732">Signal</keyword>
<keyword evidence="4 9" id="KW-0812">Transmembrane</keyword>
<evidence type="ECO:0000256" key="7">
    <source>
        <dbReference type="ARBA" id="ARBA00022989"/>
    </source>
</evidence>
<organism evidence="10 11">
    <name type="scientific">Kingdonia uniflora</name>
    <dbReference type="NCBI Taxonomy" id="39325"/>
    <lineage>
        <taxon>Eukaryota</taxon>
        <taxon>Viridiplantae</taxon>
        <taxon>Streptophyta</taxon>
        <taxon>Embryophyta</taxon>
        <taxon>Tracheophyta</taxon>
        <taxon>Spermatophyta</taxon>
        <taxon>Magnoliopsida</taxon>
        <taxon>Ranunculales</taxon>
        <taxon>Circaeasteraceae</taxon>
        <taxon>Kingdonia</taxon>
    </lineage>
</organism>
<dbReference type="PANTHER" id="PTHR10766:SF41">
    <property type="entry name" value="TRANSMEMBRANE 9 SUPERFAMILY MEMBER 3"/>
    <property type="match status" value="1"/>
</dbReference>
<comment type="similarity">
    <text evidence="3 9">Belongs to the nonaspanin (TM9SF) (TC 9.A.2) family.</text>
</comment>
<evidence type="ECO:0000256" key="2">
    <source>
        <dbReference type="ARBA" id="ARBA00004653"/>
    </source>
</evidence>
<feature type="transmembrane region" description="Helical" evidence="9">
    <location>
        <begin position="75"/>
        <end position="105"/>
    </location>
</feature>
<gene>
    <name evidence="10" type="ORF">GIB67_010360</name>
</gene>
<evidence type="ECO:0000256" key="6">
    <source>
        <dbReference type="ARBA" id="ARBA00022753"/>
    </source>
</evidence>